<evidence type="ECO:0000313" key="4">
    <source>
        <dbReference type="Proteomes" id="UP001215598"/>
    </source>
</evidence>
<feature type="coiled-coil region" evidence="1">
    <location>
        <begin position="257"/>
        <end position="292"/>
    </location>
</feature>
<evidence type="ECO:0000256" key="2">
    <source>
        <dbReference type="SAM" id="MobiDB-lite"/>
    </source>
</evidence>
<name>A0AAD7NJY1_9AGAR</name>
<protein>
    <submittedName>
        <fullName evidence="3">Uncharacterized protein</fullName>
    </submittedName>
</protein>
<sequence length="381" mass="41768">MHRGQALIVAGVFRSLGYLSSNPRAASGNCRGQNIQRTRIRSTSLFPSPTRRAKDGTDARPGVAARTAAITTLNGHMNSTSREIASLKSRLHQMMRERKLLGLHAVPVPGTAVVSTGVERDLQSFLRNGAGNGTAGAGKRVVRGGPLNLSRTTEVKSSVNNFLNHEIEVQLTATCKTLKFKTCFKRGSPPCRFTDASPKFVPTTFQFCEGPTERDVNPSHGTRRTGATGTACSPKRNEFRPRAADLGACATREMALRKAAEQALRSIERKKYEEREARLRAGEEDLDRERAEWGAKLKAFGESLEESGRKRSAPQAELEQKDEDEGGTLYFGNVFSLTKSFQLSVQRTSPQSPPISTTIPRKCSKFNRLVAHRNLVVGTVD</sequence>
<keyword evidence="1" id="KW-0175">Coiled coil</keyword>
<accession>A0AAD7NJY1</accession>
<dbReference type="AlphaFoldDB" id="A0AAD7NJY1"/>
<feature type="region of interest" description="Disordered" evidence="2">
    <location>
        <begin position="303"/>
        <end position="323"/>
    </location>
</feature>
<dbReference type="EMBL" id="JARKIB010000028">
    <property type="protein sequence ID" value="KAJ7764231.1"/>
    <property type="molecule type" value="Genomic_DNA"/>
</dbReference>
<evidence type="ECO:0000313" key="3">
    <source>
        <dbReference type="EMBL" id="KAJ7764231.1"/>
    </source>
</evidence>
<dbReference type="Proteomes" id="UP001215598">
    <property type="component" value="Unassembled WGS sequence"/>
</dbReference>
<keyword evidence="4" id="KW-1185">Reference proteome</keyword>
<proteinExistence type="predicted"/>
<feature type="region of interest" description="Disordered" evidence="2">
    <location>
        <begin position="212"/>
        <end position="236"/>
    </location>
</feature>
<organism evidence="3 4">
    <name type="scientific">Mycena metata</name>
    <dbReference type="NCBI Taxonomy" id="1033252"/>
    <lineage>
        <taxon>Eukaryota</taxon>
        <taxon>Fungi</taxon>
        <taxon>Dikarya</taxon>
        <taxon>Basidiomycota</taxon>
        <taxon>Agaricomycotina</taxon>
        <taxon>Agaricomycetes</taxon>
        <taxon>Agaricomycetidae</taxon>
        <taxon>Agaricales</taxon>
        <taxon>Marasmiineae</taxon>
        <taxon>Mycenaceae</taxon>
        <taxon>Mycena</taxon>
    </lineage>
</organism>
<evidence type="ECO:0000256" key="1">
    <source>
        <dbReference type="SAM" id="Coils"/>
    </source>
</evidence>
<gene>
    <name evidence="3" type="ORF">B0H16DRAFT_1799585</name>
</gene>
<comment type="caution">
    <text evidence="3">The sequence shown here is derived from an EMBL/GenBank/DDBJ whole genome shotgun (WGS) entry which is preliminary data.</text>
</comment>
<reference evidence="3" key="1">
    <citation type="submission" date="2023-03" db="EMBL/GenBank/DDBJ databases">
        <title>Massive genome expansion in bonnet fungi (Mycena s.s.) driven by repeated elements and novel gene families across ecological guilds.</title>
        <authorList>
            <consortium name="Lawrence Berkeley National Laboratory"/>
            <person name="Harder C.B."/>
            <person name="Miyauchi S."/>
            <person name="Viragh M."/>
            <person name="Kuo A."/>
            <person name="Thoen E."/>
            <person name="Andreopoulos B."/>
            <person name="Lu D."/>
            <person name="Skrede I."/>
            <person name="Drula E."/>
            <person name="Henrissat B."/>
            <person name="Morin E."/>
            <person name="Kohler A."/>
            <person name="Barry K."/>
            <person name="LaButti K."/>
            <person name="Morin E."/>
            <person name="Salamov A."/>
            <person name="Lipzen A."/>
            <person name="Mereny Z."/>
            <person name="Hegedus B."/>
            <person name="Baldrian P."/>
            <person name="Stursova M."/>
            <person name="Weitz H."/>
            <person name="Taylor A."/>
            <person name="Grigoriev I.V."/>
            <person name="Nagy L.G."/>
            <person name="Martin F."/>
            <person name="Kauserud H."/>
        </authorList>
    </citation>
    <scope>NUCLEOTIDE SEQUENCE</scope>
    <source>
        <strain evidence="3">CBHHK182m</strain>
    </source>
</reference>